<dbReference type="EMBL" id="CAJHNJ030000014">
    <property type="protein sequence ID" value="CAG9112566.1"/>
    <property type="molecule type" value="Genomic_DNA"/>
</dbReference>
<dbReference type="AlphaFoldDB" id="A0A8S4EBJ2"/>
<name>A0A8S4EBJ2_PLUXY</name>
<dbReference type="Proteomes" id="UP000653454">
    <property type="component" value="Unassembled WGS sequence"/>
</dbReference>
<comment type="caution">
    <text evidence="4">The sequence shown here is derived from an EMBL/GenBank/DDBJ whole genome shotgun (WGS) entry which is preliminary data.</text>
</comment>
<dbReference type="SMART" id="SM00409">
    <property type="entry name" value="IG"/>
    <property type="match status" value="2"/>
</dbReference>
<accession>A0A8S4EBJ2</accession>
<feature type="chain" id="PRO_5035850369" evidence="2">
    <location>
        <begin position="20"/>
        <end position="700"/>
    </location>
</feature>
<organism evidence="4 5">
    <name type="scientific">Plutella xylostella</name>
    <name type="common">Diamondback moth</name>
    <name type="synonym">Plutella maculipennis</name>
    <dbReference type="NCBI Taxonomy" id="51655"/>
    <lineage>
        <taxon>Eukaryota</taxon>
        <taxon>Metazoa</taxon>
        <taxon>Ecdysozoa</taxon>
        <taxon>Arthropoda</taxon>
        <taxon>Hexapoda</taxon>
        <taxon>Insecta</taxon>
        <taxon>Pterygota</taxon>
        <taxon>Neoptera</taxon>
        <taxon>Endopterygota</taxon>
        <taxon>Lepidoptera</taxon>
        <taxon>Glossata</taxon>
        <taxon>Ditrysia</taxon>
        <taxon>Yponomeutoidea</taxon>
        <taxon>Plutellidae</taxon>
        <taxon>Plutella</taxon>
    </lineage>
</organism>
<gene>
    <name evidence="4" type="ORF">PLXY2_LOCUS4912</name>
</gene>
<dbReference type="InterPro" id="IPR003599">
    <property type="entry name" value="Ig_sub"/>
</dbReference>
<keyword evidence="1" id="KW-0472">Membrane</keyword>
<reference evidence="4" key="1">
    <citation type="submission" date="2020-11" db="EMBL/GenBank/DDBJ databases">
        <authorList>
            <person name="Whiteford S."/>
        </authorList>
    </citation>
    <scope>NUCLEOTIDE SEQUENCE</scope>
</reference>
<evidence type="ECO:0000313" key="5">
    <source>
        <dbReference type="Proteomes" id="UP000653454"/>
    </source>
</evidence>
<dbReference type="InterPro" id="IPR036179">
    <property type="entry name" value="Ig-like_dom_sf"/>
</dbReference>
<keyword evidence="1" id="KW-0812">Transmembrane</keyword>
<proteinExistence type="predicted"/>
<feature type="domain" description="Immunoglobulin" evidence="3">
    <location>
        <begin position="90"/>
        <end position="230"/>
    </location>
</feature>
<evidence type="ECO:0000256" key="2">
    <source>
        <dbReference type="SAM" id="SignalP"/>
    </source>
</evidence>
<evidence type="ECO:0000259" key="3">
    <source>
        <dbReference type="SMART" id="SM00409"/>
    </source>
</evidence>
<keyword evidence="1" id="KW-1133">Transmembrane helix</keyword>
<protein>
    <submittedName>
        <fullName evidence="4">(diamondback moth) hypothetical protein</fullName>
    </submittedName>
</protein>
<feature type="domain" description="Immunoglobulin" evidence="3">
    <location>
        <begin position="443"/>
        <end position="530"/>
    </location>
</feature>
<feature type="signal peptide" evidence="2">
    <location>
        <begin position="1"/>
        <end position="19"/>
    </location>
</feature>
<keyword evidence="2" id="KW-0732">Signal</keyword>
<sequence>MRSLVATVALVAILTGSQASTPFQYLDPQTFKTSLYQDVTVVINLAGFRENIACSLKTPLGDQIDLSPDGEISYTTESYQRQDSKQGRQLPGIQVVEDGGAKISCGVKITVLSADYAGDWEMVATEALHGWSAEERRLNFTLHVEETVRTYPYHGAVVAEGNELHLQLESPMPEGSVCQVQSPNPARQVTSTSQDCGFTIPAVQHQDAGIWEITYEDRIFYKATFELNVTSIIPGEQYNVEFTDKISVNEEVGPEETVYCTLVDPSGSTVSQNFGRCRLVLDKITKDHDGSWSMMVALPGKVHLTEFPLVVSVVDHEPKPQVVTSVSVNKPSVYLSCSVATRHPVRLCKFQNPSGEVLIASPGVGEGRYKYYGDAQSSTSGVQSCGLELTSTANSDLGLWRCGIETDEATHYGFLKVLCPWALMDPVIAASVVTEPTLKAVDLSKVLFREDDAVTMSCSVQASIKYCYFRSGNGTVFSVNPESSSPGFDAGECSMRLERVSLLDDGAWSCHAGLVDQSREQTASFRVHVRPKMAVSQFTDTLGRLVVRGDTGKSDLDFCRFVRIDGLGFTSDNTPDRYTSESKLSSGFCSIVIARPTILEHHPWTVVASKDGREISGTTQMSLLMPEIFYNRNGFSSLFWLLIFVVLPAVAMVLLLSNRRGREWTARRASSIRSSFRRPTSYNTTSVVADSKEVTKVPLE</sequence>
<evidence type="ECO:0000256" key="1">
    <source>
        <dbReference type="SAM" id="Phobius"/>
    </source>
</evidence>
<evidence type="ECO:0000313" key="4">
    <source>
        <dbReference type="EMBL" id="CAG9112566.1"/>
    </source>
</evidence>
<dbReference type="SUPFAM" id="SSF48726">
    <property type="entry name" value="Immunoglobulin"/>
    <property type="match status" value="1"/>
</dbReference>
<keyword evidence="5" id="KW-1185">Reference proteome</keyword>
<feature type="transmembrane region" description="Helical" evidence="1">
    <location>
        <begin position="638"/>
        <end position="658"/>
    </location>
</feature>